<dbReference type="GO" id="GO:0004731">
    <property type="term" value="F:purine-nucleoside phosphorylase activity"/>
    <property type="evidence" value="ECO:0007669"/>
    <property type="project" value="UniProtKB-EC"/>
</dbReference>
<dbReference type="EC" id="2.4.2.1" evidence="3"/>
<dbReference type="GO" id="GO:0009116">
    <property type="term" value="P:nucleoside metabolic process"/>
    <property type="evidence" value="ECO:0007669"/>
    <property type="project" value="InterPro"/>
</dbReference>
<dbReference type="AlphaFoldDB" id="A0A8H6PCX5"/>
<evidence type="ECO:0000313" key="10">
    <source>
        <dbReference type="Proteomes" id="UP000630445"/>
    </source>
</evidence>
<dbReference type="EMBL" id="JACBAF010002126">
    <property type="protein sequence ID" value="KAF7166943.1"/>
    <property type="molecule type" value="Genomic_DNA"/>
</dbReference>
<dbReference type="EMBL" id="JACBAD010001945">
    <property type="protein sequence ID" value="KAF7126164.1"/>
    <property type="molecule type" value="Genomic_DNA"/>
</dbReference>
<dbReference type="Pfam" id="PF01048">
    <property type="entry name" value="PNP_UDP_1"/>
    <property type="match status" value="1"/>
</dbReference>
<evidence type="ECO:0000259" key="7">
    <source>
        <dbReference type="Pfam" id="PF01048"/>
    </source>
</evidence>
<dbReference type="OrthoDB" id="10261782at2759"/>
<evidence type="ECO:0000256" key="3">
    <source>
        <dbReference type="ARBA" id="ARBA00011886"/>
    </source>
</evidence>
<feature type="domain" description="Nucleoside phosphorylase" evidence="7">
    <location>
        <begin position="17"/>
        <end position="136"/>
    </location>
</feature>
<dbReference type="InterPro" id="IPR000845">
    <property type="entry name" value="Nucleoside_phosphorylase_d"/>
</dbReference>
<dbReference type="PANTHER" id="PTHR11904">
    <property type="entry name" value="METHYLTHIOADENOSINE/PURINE NUCLEOSIDE PHOSPHORYLASE"/>
    <property type="match status" value="1"/>
</dbReference>
<dbReference type="SUPFAM" id="SSF53167">
    <property type="entry name" value="Purine and uridine phosphorylases"/>
    <property type="match status" value="1"/>
</dbReference>
<dbReference type="PANTHER" id="PTHR11904:SF9">
    <property type="entry name" value="PURINE NUCLEOSIDE PHOSPHORYLASE-RELATED"/>
    <property type="match status" value="1"/>
</dbReference>
<reference evidence="8" key="1">
    <citation type="submission" date="2020-06" db="EMBL/GenBank/DDBJ databases">
        <title>Draft genome sequences of strains closely related to Aspergillus parafelis and Aspergillus hiratsukae.</title>
        <authorList>
            <person name="Dos Santos R.A.C."/>
            <person name="Rivero-Menendez O."/>
            <person name="Steenwyk J.L."/>
            <person name="Mead M.E."/>
            <person name="Goldman G.H."/>
            <person name="Alastruey-Izquierdo A."/>
            <person name="Rokas A."/>
        </authorList>
    </citation>
    <scope>NUCLEOTIDE SEQUENCE</scope>
    <source>
        <strain evidence="8">CNM-CM5793</strain>
        <strain evidence="9">CNM-CM6106</strain>
    </source>
</reference>
<evidence type="ECO:0000256" key="1">
    <source>
        <dbReference type="ARBA" id="ARBA00005058"/>
    </source>
</evidence>
<name>A0A8H6PCX5_9EURO</name>
<keyword evidence="10" id="KW-1185">Reference proteome</keyword>
<protein>
    <recommendedName>
        <fullName evidence="3">purine-nucleoside phosphorylase</fullName>
        <ecNumber evidence="3">2.4.2.1</ecNumber>
    </recommendedName>
    <alternativeName>
        <fullName evidence="6">Inosine-guanosine phosphorylase</fullName>
    </alternativeName>
</protein>
<sequence length="237" mass="26166">MLQARLTDIVENLQHIFPAGFAGTHPLRGPNSEEFGPRFPALSDAYDLELRRHAHQAWKAVMSENSKRRLHEGVYAFVGGPSYETRAECRMLRQIGADLVGMSTVPEIIVARHCGIRVLAFSLVTNNAVLSPVPRGDDHLLQAKDVRELDTILQEGKASHEEVLEAGRTAAIDMQGSRNSSRGPYQMFTGSGSVHSVNIRESGCLTKRIIESHGRIGSAQGQLHGTIIMMKPLHEWL</sequence>
<evidence type="ECO:0000313" key="8">
    <source>
        <dbReference type="EMBL" id="KAF7126164.1"/>
    </source>
</evidence>
<accession>A0A8H6PCX5</accession>
<evidence type="ECO:0000256" key="4">
    <source>
        <dbReference type="ARBA" id="ARBA00022676"/>
    </source>
</evidence>
<dbReference type="Gene3D" id="3.40.50.1580">
    <property type="entry name" value="Nucleoside phosphorylase domain"/>
    <property type="match status" value="1"/>
</dbReference>
<gene>
    <name evidence="8" type="ORF">CNMCM5793_002586</name>
    <name evidence="9" type="ORF">CNMCM6106_002558</name>
</gene>
<evidence type="ECO:0000256" key="6">
    <source>
        <dbReference type="ARBA" id="ARBA00031036"/>
    </source>
</evidence>
<keyword evidence="5" id="KW-0808">Transferase</keyword>
<evidence type="ECO:0000256" key="5">
    <source>
        <dbReference type="ARBA" id="ARBA00022679"/>
    </source>
</evidence>
<dbReference type="GO" id="GO:0005737">
    <property type="term" value="C:cytoplasm"/>
    <property type="evidence" value="ECO:0007669"/>
    <property type="project" value="TreeGrafter"/>
</dbReference>
<dbReference type="Proteomes" id="UP000630445">
    <property type="component" value="Unassembled WGS sequence"/>
</dbReference>
<organism evidence="8 10">
    <name type="scientific">Aspergillus hiratsukae</name>
    <dbReference type="NCBI Taxonomy" id="1194566"/>
    <lineage>
        <taxon>Eukaryota</taxon>
        <taxon>Fungi</taxon>
        <taxon>Dikarya</taxon>
        <taxon>Ascomycota</taxon>
        <taxon>Pezizomycotina</taxon>
        <taxon>Eurotiomycetes</taxon>
        <taxon>Eurotiomycetidae</taxon>
        <taxon>Eurotiales</taxon>
        <taxon>Aspergillaceae</taxon>
        <taxon>Aspergillus</taxon>
        <taxon>Aspergillus subgen. Fumigati</taxon>
    </lineage>
</organism>
<dbReference type="InterPro" id="IPR035994">
    <property type="entry name" value="Nucleoside_phosphorylase_sf"/>
</dbReference>
<dbReference type="CDD" id="cd09009">
    <property type="entry name" value="PNP-EcPNPII_like"/>
    <property type="match status" value="1"/>
</dbReference>
<comment type="pathway">
    <text evidence="1">Purine metabolism; purine nucleoside salvage.</text>
</comment>
<dbReference type="Proteomes" id="UP000662466">
    <property type="component" value="Unassembled WGS sequence"/>
</dbReference>
<comment type="caution">
    <text evidence="8">The sequence shown here is derived from an EMBL/GenBank/DDBJ whole genome shotgun (WGS) entry which is preliminary data.</text>
</comment>
<dbReference type="InterPro" id="IPR011268">
    <property type="entry name" value="Purine_phosphorylase"/>
</dbReference>
<comment type="similarity">
    <text evidence="2">Belongs to the PNP/MTAP phosphorylase family.</text>
</comment>
<keyword evidence="4" id="KW-0328">Glycosyltransferase</keyword>
<evidence type="ECO:0000313" key="9">
    <source>
        <dbReference type="EMBL" id="KAF7166943.1"/>
    </source>
</evidence>
<proteinExistence type="inferred from homology"/>
<dbReference type="UniPathway" id="UPA00606"/>
<evidence type="ECO:0000256" key="2">
    <source>
        <dbReference type="ARBA" id="ARBA00006751"/>
    </source>
</evidence>